<keyword evidence="2" id="KW-0808">Transferase</keyword>
<proteinExistence type="predicted"/>
<name>A0A2R5FNG4_NOSCO</name>
<dbReference type="SUPFAM" id="SSF53448">
    <property type="entry name" value="Nucleotide-diphospho-sugar transferases"/>
    <property type="match status" value="1"/>
</dbReference>
<organism evidence="2 3">
    <name type="scientific">Nostoc commune NIES-4072</name>
    <dbReference type="NCBI Taxonomy" id="2005467"/>
    <lineage>
        <taxon>Bacteria</taxon>
        <taxon>Bacillati</taxon>
        <taxon>Cyanobacteriota</taxon>
        <taxon>Cyanophyceae</taxon>
        <taxon>Nostocales</taxon>
        <taxon>Nostocaceae</taxon>
        <taxon>Nostoc</taxon>
    </lineage>
</organism>
<dbReference type="InterPro" id="IPR050256">
    <property type="entry name" value="Glycosyltransferase_2"/>
</dbReference>
<dbReference type="EMBL" id="BDUD01000001">
    <property type="protein sequence ID" value="GBG19815.1"/>
    <property type="molecule type" value="Genomic_DNA"/>
</dbReference>
<dbReference type="AlphaFoldDB" id="A0A2R5FNG4"/>
<evidence type="ECO:0000259" key="1">
    <source>
        <dbReference type="Pfam" id="PF00535"/>
    </source>
</evidence>
<dbReference type="Pfam" id="PF13489">
    <property type="entry name" value="Methyltransf_23"/>
    <property type="match status" value="1"/>
</dbReference>
<dbReference type="InterPro" id="IPR001173">
    <property type="entry name" value="Glyco_trans_2-like"/>
</dbReference>
<dbReference type="GO" id="GO:0016740">
    <property type="term" value="F:transferase activity"/>
    <property type="evidence" value="ECO:0007669"/>
    <property type="project" value="UniProtKB-KW"/>
</dbReference>
<dbReference type="Gene3D" id="3.90.550.10">
    <property type="entry name" value="Spore Coat Polysaccharide Biosynthesis Protein SpsA, Chain A"/>
    <property type="match status" value="1"/>
</dbReference>
<evidence type="ECO:0000313" key="3">
    <source>
        <dbReference type="Proteomes" id="UP000245124"/>
    </source>
</evidence>
<dbReference type="PANTHER" id="PTHR48090">
    <property type="entry name" value="UNDECAPRENYL-PHOSPHATE 4-DEOXY-4-FORMAMIDO-L-ARABINOSE TRANSFERASE-RELATED"/>
    <property type="match status" value="1"/>
</dbReference>
<dbReference type="OrthoDB" id="9810303at2"/>
<dbReference type="InterPro" id="IPR029044">
    <property type="entry name" value="Nucleotide-diphossugar_trans"/>
</dbReference>
<protein>
    <submittedName>
        <fullName evidence="2">Family 2 glycosyl transferase</fullName>
    </submittedName>
</protein>
<sequence length="500" mass="57907">MSKSLLITEKHSQSAKILSIREQYRDQYWLKRDPIYQDRLLWRAQSFRHMVHLLPEQTILEIGCGQCLFTKELLKVSREENPITAVTFTDIARPDNLSQSVEFINAYSIPGELQGKRFDFIVAMDILDQRNCPWLLQNVYELLKPGGQVIFYESNPWNVVLKFRRFISQFFGNNDPRRLLSRPELYELISEIGFIRVFAIYNDFVYAPLTRQLIWLLRNLSILLENLSGIKTLAGNILIHAQKPPRIVERPQISLCEHEQLKKAVSVVIPCHNEEMNIGPLITGLKVLFGDYLHEIIPVDDNSRDNTREVIKKLANEDQIIKPVFRTPPNGVGRALQDGYKVATGRYILTMDCDFQHVLPEIRDLFDAAAQGYDVVVGSRFSRHSVLLNYPFQKIFVNRGFHFLVRILFLRNIRDLTNNLKIMRREAVEKMEFTQPGFAINAETGLIPLSMGYSIKEVPISWINRTPDMGVSSFRLIKVGGGYWQVILNLWLKNILGFKK</sequence>
<evidence type="ECO:0000313" key="2">
    <source>
        <dbReference type="EMBL" id="GBG19815.1"/>
    </source>
</evidence>
<comment type="caution">
    <text evidence="2">The sequence shown here is derived from an EMBL/GenBank/DDBJ whole genome shotgun (WGS) entry which is preliminary data.</text>
</comment>
<dbReference type="InterPro" id="IPR029063">
    <property type="entry name" value="SAM-dependent_MTases_sf"/>
</dbReference>
<gene>
    <name evidence="2" type="ORF">NIES4072_34840</name>
</gene>
<dbReference type="RefSeq" id="WP_109009567.1">
    <property type="nucleotide sequence ID" value="NZ_BDUD01000001.1"/>
</dbReference>
<dbReference type="Pfam" id="PF00535">
    <property type="entry name" value="Glycos_transf_2"/>
    <property type="match status" value="1"/>
</dbReference>
<dbReference type="Proteomes" id="UP000245124">
    <property type="component" value="Unassembled WGS sequence"/>
</dbReference>
<dbReference type="CDD" id="cd04179">
    <property type="entry name" value="DPM_DPG-synthase_like"/>
    <property type="match status" value="1"/>
</dbReference>
<accession>A0A2R5FNG4</accession>
<keyword evidence="3" id="KW-1185">Reference proteome</keyword>
<dbReference type="Gene3D" id="3.40.50.150">
    <property type="entry name" value="Vaccinia Virus protein VP39"/>
    <property type="match status" value="1"/>
</dbReference>
<reference evidence="2 3" key="1">
    <citation type="submission" date="2017-06" db="EMBL/GenBank/DDBJ databases">
        <title>Genome sequencing of cyanobaciteial culture collection at National Institute for Environmental Studies (NIES).</title>
        <authorList>
            <person name="Hirose Y."/>
            <person name="Shimura Y."/>
            <person name="Fujisawa T."/>
            <person name="Nakamura Y."/>
            <person name="Kawachi M."/>
        </authorList>
    </citation>
    <scope>NUCLEOTIDE SEQUENCE [LARGE SCALE GENOMIC DNA]</scope>
    <source>
        <strain evidence="2 3">NIES-4072</strain>
    </source>
</reference>
<feature type="domain" description="Glycosyltransferase 2-like" evidence="1">
    <location>
        <begin position="266"/>
        <end position="430"/>
    </location>
</feature>
<dbReference type="SUPFAM" id="SSF53335">
    <property type="entry name" value="S-adenosyl-L-methionine-dependent methyltransferases"/>
    <property type="match status" value="1"/>
</dbReference>